<dbReference type="OrthoDB" id="196132at2759"/>
<comment type="caution">
    <text evidence="1">The sequence shown here is derived from an EMBL/GenBank/DDBJ whole genome shotgun (WGS) entry which is preliminary data.</text>
</comment>
<dbReference type="EMBL" id="JAGRRH010000015">
    <property type="protein sequence ID" value="KAG7357386.1"/>
    <property type="molecule type" value="Genomic_DNA"/>
</dbReference>
<proteinExistence type="predicted"/>
<name>A0A9K3PS44_9STRA</name>
<gene>
    <name evidence="1" type="ORF">IV203_002074</name>
</gene>
<keyword evidence="2" id="KW-1185">Reference proteome</keyword>
<reference evidence="1" key="2">
    <citation type="submission" date="2021-04" db="EMBL/GenBank/DDBJ databases">
        <authorList>
            <person name="Podell S."/>
        </authorList>
    </citation>
    <scope>NUCLEOTIDE SEQUENCE</scope>
    <source>
        <strain evidence="1">Hildebrandi</strain>
    </source>
</reference>
<evidence type="ECO:0000313" key="1">
    <source>
        <dbReference type="EMBL" id="KAG7357386.1"/>
    </source>
</evidence>
<dbReference type="AlphaFoldDB" id="A0A9K3PS44"/>
<dbReference type="PROSITE" id="PS51257">
    <property type="entry name" value="PROKAR_LIPOPROTEIN"/>
    <property type="match status" value="1"/>
</dbReference>
<accession>A0A9K3PS44</accession>
<organism evidence="1 2">
    <name type="scientific">Nitzschia inconspicua</name>
    <dbReference type="NCBI Taxonomy" id="303405"/>
    <lineage>
        <taxon>Eukaryota</taxon>
        <taxon>Sar</taxon>
        <taxon>Stramenopiles</taxon>
        <taxon>Ochrophyta</taxon>
        <taxon>Bacillariophyta</taxon>
        <taxon>Bacillariophyceae</taxon>
        <taxon>Bacillariophycidae</taxon>
        <taxon>Bacillariales</taxon>
        <taxon>Bacillariaceae</taxon>
        <taxon>Nitzschia</taxon>
    </lineage>
</organism>
<sequence>MKLLFFAQWTISVTQSCVLLVAGLYATTAFSLTPGNHHGRPFAPTTEIEASSVSVSSEWRRTTIPSLNDDNKAPSMSRRASLISFVSAFVITSNTAAKNSNALALDIDSFIQTELNEDTCNEKKSKKCKPNLTEDEALCRFGQPSQKTGEACLRAGMSTQRPTGVDAFGKVDRGNFVRCKPNYVEDPKNPGFLTLEEHGMMFTFTRVFVLHPLRLKHRMDPLSSTATKISPAAPSSYLESWEVIR</sequence>
<evidence type="ECO:0000313" key="2">
    <source>
        <dbReference type="Proteomes" id="UP000693970"/>
    </source>
</evidence>
<reference evidence="1" key="1">
    <citation type="journal article" date="2021" name="Sci. Rep.">
        <title>Diploid genomic architecture of Nitzschia inconspicua, an elite biomass production diatom.</title>
        <authorList>
            <person name="Oliver A."/>
            <person name="Podell S."/>
            <person name="Pinowska A."/>
            <person name="Traller J.C."/>
            <person name="Smith S.R."/>
            <person name="McClure R."/>
            <person name="Beliaev A."/>
            <person name="Bohutskyi P."/>
            <person name="Hill E.A."/>
            <person name="Rabines A."/>
            <person name="Zheng H."/>
            <person name="Allen L.Z."/>
            <person name="Kuo A."/>
            <person name="Grigoriev I.V."/>
            <person name="Allen A.E."/>
            <person name="Hazlebeck D."/>
            <person name="Allen E.E."/>
        </authorList>
    </citation>
    <scope>NUCLEOTIDE SEQUENCE</scope>
    <source>
        <strain evidence="1">Hildebrandi</strain>
    </source>
</reference>
<dbReference type="Proteomes" id="UP000693970">
    <property type="component" value="Unassembled WGS sequence"/>
</dbReference>
<protein>
    <submittedName>
        <fullName evidence="1">Uncharacterized protein</fullName>
    </submittedName>
</protein>